<dbReference type="InterPro" id="IPR017853">
    <property type="entry name" value="GH"/>
</dbReference>
<gene>
    <name evidence="8" type="ORF">VCS650_LOCUS6213</name>
</gene>
<keyword evidence="5" id="KW-0325">Glycoprotein</keyword>
<dbReference type="InterPro" id="IPR044913">
    <property type="entry name" value="P_trefoil_dom_sf"/>
</dbReference>
<dbReference type="CDD" id="cd00111">
    <property type="entry name" value="Trefoil"/>
    <property type="match status" value="1"/>
</dbReference>
<accession>A0A813VG46</accession>
<dbReference type="GO" id="GO:0030246">
    <property type="term" value="F:carbohydrate binding"/>
    <property type="evidence" value="ECO:0007669"/>
    <property type="project" value="InterPro"/>
</dbReference>
<dbReference type="Gene3D" id="2.60.40.1760">
    <property type="entry name" value="glycosyl hydrolase (family 31)"/>
    <property type="match status" value="1"/>
</dbReference>
<evidence type="ECO:0000313" key="9">
    <source>
        <dbReference type="Proteomes" id="UP000663891"/>
    </source>
</evidence>
<dbReference type="Proteomes" id="UP000663891">
    <property type="component" value="Unassembled WGS sequence"/>
</dbReference>
<comment type="subcellular location">
    <subcellularLocation>
        <location evidence="1">Membrane</location>
    </subcellularLocation>
</comment>
<comment type="similarity">
    <text evidence="2 6">Belongs to the glycosyl hydrolase 31 family.</text>
</comment>
<reference evidence="8" key="1">
    <citation type="submission" date="2021-02" db="EMBL/GenBank/DDBJ databases">
        <authorList>
            <person name="Nowell W R."/>
        </authorList>
    </citation>
    <scope>NUCLEOTIDE SEQUENCE</scope>
</reference>
<dbReference type="GO" id="GO:0016020">
    <property type="term" value="C:membrane"/>
    <property type="evidence" value="ECO:0007669"/>
    <property type="project" value="UniProtKB-SubCell"/>
</dbReference>
<dbReference type="GO" id="GO:0005975">
    <property type="term" value="P:carbohydrate metabolic process"/>
    <property type="evidence" value="ECO:0007669"/>
    <property type="project" value="InterPro"/>
</dbReference>
<evidence type="ECO:0000256" key="1">
    <source>
        <dbReference type="ARBA" id="ARBA00004370"/>
    </source>
</evidence>
<evidence type="ECO:0000313" key="8">
    <source>
        <dbReference type="EMBL" id="CAF0842492.1"/>
    </source>
</evidence>
<evidence type="ECO:0000256" key="6">
    <source>
        <dbReference type="RuleBase" id="RU361185"/>
    </source>
</evidence>
<keyword evidence="3" id="KW-0472">Membrane</keyword>
<evidence type="ECO:0000259" key="7">
    <source>
        <dbReference type="Pfam" id="PF01055"/>
    </source>
</evidence>
<dbReference type="OrthoDB" id="1334205at2759"/>
<dbReference type="EMBL" id="CAJNON010000038">
    <property type="protein sequence ID" value="CAF0842492.1"/>
    <property type="molecule type" value="Genomic_DNA"/>
</dbReference>
<dbReference type="PANTHER" id="PTHR22762:SF133">
    <property type="entry name" value="P-TYPE DOMAIN-CONTAINING PROTEIN"/>
    <property type="match status" value="1"/>
</dbReference>
<comment type="caution">
    <text evidence="8">The sequence shown here is derived from an EMBL/GenBank/DDBJ whole genome shotgun (WGS) entry which is preliminary data.</text>
</comment>
<evidence type="ECO:0000256" key="5">
    <source>
        <dbReference type="ARBA" id="ARBA00023180"/>
    </source>
</evidence>
<proteinExistence type="inferred from homology"/>
<evidence type="ECO:0000256" key="2">
    <source>
        <dbReference type="ARBA" id="ARBA00007806"/>
    </source>
</evidence>
<dbReference type="Pfam" id="PF01055">
    <property type="entry name" value="Glyco_hydro_31_2nd"/>
    <property type="match status" value="1"/>
</dbReference>
<dbReference type="InterPro" id="IPR000519">
    <property type="entry name" value="P_trefoil_dom"/>
</dbReference>
<evidence type="ECO:0000256" key="3">
    <source>
        <dbReference type="ARBA" id="ARBA00023136"/>
    </source>
</evidence>
<dbReference type="Gene3D" id="4.10.110.10">
    <property type="entry name" value="Spasmolytic Protein, domain 1"/>
    <property type="match status" value="1"/>
</dbReference>
<dbReference type="SUPFAM" id="SSF51445">
    <property type="entry name" value="(Trans)glycosidases"/>
    <property type="match status" value="1"/>
</dbReference>
<dbReference type="AlphaFoldDB" id="A0A813VG46"/>
<dbReference type="SUPFAM" id="SSF74650">
    <property type="entry name" value="Galactose mutarotase-like"/>
    <property type="match status" value="1"/>
</dbReference>
<dbReference type="CDD" id="cd14752">
    <property type="entry name" value="GH31_N"/>
    <property type="match status" value="1"/>
</dbReference>
<keyword evidence="4" id="KW-1015">Disulfide bond</keyword>
<keyword evidence="6" id="KW-0378">Hydrolase</keyword>
<dbReference type="Gene3D" id="3.20.20.80">
    <property type="entry name" value="Glycosidases"/>
    <property type="match status" value="1"/>
</dbReference>
<keyword evidence="6" id="KW-0326">Glycosidase</keyword>
<dbReference type="InterPro" id="IPR011013">
    <property type="entry name" value="Gal_mutarotase_sf_dom"/>
</dbReference>
<dbReference type="GO" id="GO:0004558">
    <property type="term" value="F:alpha-1,4-glucosidase activity"/>
    <property type="evidence" value="ECO:0007669"/>
    <property type="project" value="TreeGrafter"/>
</dbReference>
<dbReference type="InterPro" id="IPR000322">
    <property type="entry name" value="Glyco_hydro_31_TIM"/>
</dbReference>
<sequence>MIVTIPVTRQSSSATGLGRIDCYPDAEAKYSNFSKEACLVRHCLFDDTVNLSGIPCYFQPNYGYLLQGNEEQIENGKRLRLKRNQAVTSPFPEPIENVILDVQYYTDDIIRFKLYDADHQRYEVPIPLKASTGQTTSAQYEFIYSSNSSNDNILSFAIKRRVNQTTLFDTSIGGLVLNNQFLQIVSRLQSPHVYGFGENNHLTLKHNVSTRQIWGIFGRDQATTWHMNANHYGTHPFYLVMEQIPNSNETPSGQMHGVLLLNSNAMDYSFAPDPSVTIRTIGGILDFFIFLDPAPEQVIQQYTWLIGRPVMPPYWSLGFHLCRWGYGNLTHMKTVNQRNRDAGVPIDVQYADIDYMDANKIFTIDPINYRDSNGNAEGDLFYDDGETIDTIETNTYFYAIYKWSSQCRQLKIEIIKNNYAQMSNLILNSLTFYGLREVSSNIIVNSKQIPVIQKSQTQIMEVIGLGLSMSTNYTLIWLQQNETWSSNDQNNAACNWKSTYTTSPTSISLRSESPYTIYSKNTFFYSFILFFYNLLY</sequence>
<organism evidence="8 9">
    <name type="scientific">Adineta steineri</name>
    <dbReference type="NCBI Taxonomy" id="433720"/>
    <lineage>
        <taxon>Eukaryota</taxon>
        <taxon>Metazoa</taxon>
        <taxon>Spiralia</taxon>
        <taxon>Gnathifera</taxon>
        <taxon>Rotifera</taxon>
        <taxon>Eurotatoria</taxon>
        <taxon>Bdelloidea</taxon>
        <taxon>Adinetida</taxon>
        <taxon>Adinetidae</taxon>
        <taxon>Adineta</taxon>
    </lineage>
</organism>
<dbReference type="PANTHER" id="PTHR22762">
    <property type="entry name" value="ALPHA-GLUCOSIDASE"/>
    <property type="match status" value="1"/>
</dbReference>
<evidence type="ECO:0000256" key="4">
    <source>
        <dbReference type="ARBA" id="ARBA00023157"/>
    </source>
</evidence>
<name>A0A813VG46_9BILA</name>
<protein>
    <recommendedName>
        <fullName evidence="7">Glycoside hydrolase family 31 TIM barrel domain-containing protein</fullName>
    </recommendedName>
</protein>
<feature type="domain" description="Glycoside hydrolase family 31 TIM barrel" evidence="7">
    <location>
        <begin position="309"/>
        <end position="372"/>
    </location>
</feature>
<dbReference type="SUPFAM" id="SSF57492">
    <property type="entry name" value="Trefoil"/>
    <property type="match status" value="1"/>
</dbReference>